<evidence type="ECO:0000256" key="2">
    <source>
        <dbReference type="ARBA" id="ARBA00022692"/>
    </source>
</evidence>
<evidence type="ECO:0000256" key="3">
    <source>
        <dbReference type="ARBA" id="ARBA00022989"/>
    </source>
</evidence>
<feature type="transmembrane region" description="Helical" evidence="5">
    <location>
        <begin position="130"/>
        <end position="152"/>
    </location>
</feature>
<feature type="domain" description="O-antigen ligase-related" evidence="6">
    <location>
        <begin position="203"/>
        <end position="345"/>
    </location>
</feature>
<comment type="subcellular location">
    <subcellularLocation>
        <location evidence="1">Membrane</location>
        <topology evidence="1">Multi-pass membrane protein</topology>
    </subcellularLocation>
</comment>
<dbReference type="PANTHER" id="PTHR37422">
    <property type="entry name" value="TEICHURONIC ACID BIOSYNTHESIS PROTEIN TUAE"/>
    <property type="match status" value="1"/>
</dbReference>
<dbReference type="EMBL" id="FUIE01000010">
    <property type="protein sequence ID" value="SJM47671.1"/>
    <property type="molecule type" value="Genomic_DNA"/>
</dbReference>
<keyword evidence="4 5" id="KW-0472">Membrane</keyword>
<evidence type="ECO:0000313" key="8">
    <source>
        <dbReference type="Proteomes" id="UP000195766"/>
    </source>
</evidence>
<reference evidence="7 8" key="1">
    <citation type="submission" date="2017-02" db="EMBL/GenBank/DDBJ databases">
        <authorList>
            <person name="Peterson S.W."/>
        </authorList>
    </citation>
    <scope>NUCLEOTIDE SEQUENCE [LARGE SCALE GENOMIC DNA]</scope>
    <source>
        <strain evidence="7 8">3F5N</strain>
    </source>
</reference>
<dbReference type="AlphaFoldDB" id="A0A1R4EVQ4"/>
<sequence>MRAVRPEPQTSSVAPRLWEQVAAAFILFLLTGALIGPIFAPQQQELPALRLIWPPVYLIILGLMAFRARQMAAAWPAFILLALMVILALASGLWSQAPDVTQRRVLALALTGGFSIYLGVAFQGAELPRLLTWTFLALGVGSLIAVFLFPSLGVHHSANAGLWRGLWYEKNHMGMIMAVGLIAASALLAAGAPQDRRIAVAAIGVCALALLGSQSKTALIMAMLGGGLIAMCRLIARMGPVFGVVIVWSLGLTAVISLWVWSQYSVEILALFGKDPTLTGRTEIWAAIERMAAQRPWLGYGYGAFWVLDTEPMEWIRHETGWRVPSAHHGWLDLRVQLGWTGTWLVGAVIALTATAILFRLNSLGRREGYLSLAYLAAFLLLSVSESVLMSHQDLPWTLFVAVLARNLASDRTA</sequence>
<dbReference type="InterPro" id="IPR007016">
    <property type="entry name" value="O-antigen_ligase-rel_domated"/>
</dbReference>
<proteinExistence type="predicted"/>
<feature type="transmembrane region" description="Helical" evidence="5">
    <location>
        <begin position="371"/>
        <end position="390"/>
    </location>
</feature>
<dbReference type="Pfam" id="PF04932">
    <property type="entry name" value="Wzy_C"/>
    <property type="match status" value="1"/>
</dbReference>
<accession>A0A1R4EVQ4</accession>
<evidence type="ECO:0000256" key="4">
    <source>
        <dbReference type="ARBA" id="ARBA00023136"/>
    </source>
</evidence>
<keyword evidence="2 5" id="KW-0812">Transmembrane</keyword>
<keyword evidence="3 5" id="KW-1133">Transmembrane helix</keyword>
<gene>
    <name evidence="7" type="ORF">FM111_01045</name>
</gene>
<feature type="transmembrane region" description="Helical" evidence="5">
    <location>
        <begin position="51"/>
        <end position="68"/>
    </location>
</feature>
<feature type="transmembrane region" description="Helical" evidence="5">
    <location>
        <begin position="198"/>
        <end position="229"/>
    </location>
</feature>
<dbReference type="Proteomes" id="UP000195766">
    <property type="component" value="Unassembled WGS sequence"/>
</dbReference>
<feature type="transmembrane region" description="Helical" evidence="5">
    <location>
        <begin position="173"/>
        <end position="192"/>
    </location>
</feature>
<feature type="transmembrane region" description="Helical" evidence="5">
    <location>
        <begin position="105"/>
        <end position="124"/>
    </location>
</feature>
<evidence type="ECO:0000256" key="1">
    <source>
        <dbReference type="ARBA" id="ARBA00004141"/>
    </source>
</evidence>
<organism evidence="7 8">
    <name type="scientific">Brevundimonas diminuta 3F5N</name>
    <dbReference type="NCBI Taxonomy" id="1255603"/>
    <lineage>
        <taxon>Bacteria</taxon>
        <taxon>Pseudomonadati</taxon>
        <taxon>Pseudomonadota</taxon>
        <taxon>Alphaproteobacteria</taxon>
        <taxon>Caulobacterales</taxon>
        <taxon>Caulobacteraceae</taxon>
        <taxon>Brevundimonas</taxon>
    </lineage>
</organism>
<feature type="transmembrane region" description="Helical" evidence="5">
    <location>
        <begin position="20"/>
        <end position="39"/>
    </location>
</feature>
<protein>
    <submittedName>
        <fullName evidence="7">O-antigen polymerase</fullName>
    </submittedName>
</protein>
<dbReference type="GO" id="GO:0016020">
    <property type="term" value="C:membrane"/>
    <property type="evidence" value="ECO:0007669"/>
    <property type="project" value="UniProtKB-SubCell"/>
</dbReference>
<name>A0A1R4EVQ4_BREDI</name>
<dbReference type="PANTHER" id="PTHR37422:SF17">
    <property type="entry name" value="O-ANTIGEN LIGASE"/>
    <property type="match status" value="1"/>
</dbReference>
<evidence type="ECO:0000256" key="5">
    <source>
        <dbReference type="SAM" id="Phobius"/>
    </source>
</evidence>
<feature type="transmembrane region" description="Helical" evidence="5">
    <location>
        <begin position="74"/>
        <end position="93"/>
    </location>
</feature>
<dbReference type="InterPro" id="IPR051533">
    <property type="entry name" value="WaaL-like"/>
</dbReference>
<feature type="transmembrane region" description="Helical" evidence="5">
    <location>
        <begin position="338"/>
        <end position="359"/>
    </location>
</feature>
<evidence type="ECO:0000313" key="7">
    <source>
        <dbReference type="EMBL" id="SJM47671.1"/>
    </source>
</evidence>
<evidence type="ECO:0000259" key="6">
    <source>
        <dbReference type="Pfam" id="PF04932"/>
    </source>
</evidence>
<feature type="transmembrane region" description="Helical" evidence="5">
    <location>
        <begin position="241"/>
        <end position="261"/>
    </location>
</feature>